<dbReference type="EMBL" id="JAFJYH010000004">
    <property type="protein sequence ID" value="KAG4426183.1"/>
    <property type="molecule type" value="Genomic_DNA"/>
</dbReference>
<protein>
    <submittedName>
        <fullName evidence="2">Uncharacterized protein</fullName>
    </submittedName>
</protein>
<comment type="caution">
    <text evidence="2">The sequence shown here is derived from an EMBL/GenBank/DDBJ whole genome shotgun (WGS) entry which is preliminary data.</text>
</comment>
<feature type="compositionally biased region" description="Polar residues" evidence="1">
    <location>
        <begin position="396"/>
        <end position="408"/>
    </location>
</feature>
<feature type="region of interest" description="Disordered" evidence="1">
    <location>
        <begin position="491"/>
        <end position="572"/>
    </location>
</feature>
<feature type="compositionally biased region" description="Acidic residues" evidence="1">
    <location>
        <begin position="764"/>
        <end position="774"/>
    </location>
</feature>
<feature type="compositionally biased region" description="Polar residues" evidence="1">
    <location>
        <begin position="563"/>
        <end position="572"/>
    </location>
</feature>
<feature type="compositionally biased region" description="Basic and acidic residues" evidence="1">
    <location>
        <begin position="508"/>
        <end position="518"/>
    </location>
</feature>
<name>A0A8H7WK74_9HELO</name>
<feature type="compositionally biased region" description="Polar residues" evidence="1">
    <location>
        <begin position="525"/>
        <end position="536"/>
    </location>
</feature>
<feature type="region of interest" description="Disordered" evidence="1">
    <location>
        <begin position="380"/>
        <end position="413"/>
    </location>
</feature>
<dbReference type="OrthoDB" id="3565179at2759"/>
<sequence>MPTLRQNPTKTAKASTSTNTNASSNGSSRTYPVTSQEPSQGSSQTAPEVKLYDPKDLQHYASRSNMILPDTNVYTHLAYLSETPTGEPFRTYWYHNINGLPSKTDREFKKDKNYGYQQNLKAGLPTAADIETAIWDKFLGGSTEEQSVARILVDMRVQTRELESAQLTHELSSARDECPPADLAHQPLPRDDFTTMRAAFDVLKSTVARKKREKHQNEAPCDCHEKLERLRLCRCATCPQIKLRHHTWDACHCVLKDPELHREVSCQKLQALHENASDKQVLAYVAQEAELADQAAHERGELIRLKKQLYEMYPHSCGYVNYFRVSEDSRKDFRADHFAGKLYSQFSKLDSAGRWEMDGSQMEIDGFTIIAQPIIQVQDENHDVEDSPTEAGISPRLTTPTEDSSVKQTPPRKELLPAAEETLPAEATLCDAGYTPTEESHISQQVQVKKGRTLLPTSRPPPYNVNEYLQWRDAKNASKITDKEATIEPTYMMFDGKKKPTMKFPPKRRADTEAESSHVSKKQKTTNSDANPTTPVVQGPASTKRKSAPSQSSTQRSKRQKTMTHFSSLNSQQTLPAASLQHSTMAMASTVPSQQTPSINNAHNAQNTAMAMTQNAPDIDPAQPASFVASASDVAELRSMGLTSGVWRGDEIADPLVWERPAFTLTKGLPSWKWVAWGILVRAPGYCLPLTRIVELGKAWVPTLAQTKNQTVRAALSREVQFINQDRRTHIWRLTGAYEPSQRPGRGPARGPRAGRGRQQNFDQDSEEDSEQDE</sequence>
<organism evidence="2 3">
    <name type="scientific">Cadophora malorum</name>
    <dbReference type="NCBI Taxonomy" id="108018"/>
    <lineage>
        <taxon>Eukaryota</taxon>
        <taxon>Fungi</taxon>
        <taxon>Dikarya</taxon>
        <taxon>Ascomycota</taxon>
        <taxon>Pezizomycotina</taxon>
        <taxon>Leotiomycetes</taxon>
        <taxon>Helotiales</taxon>
        <taxon>Ploettnerulaceae</taxon>
        <taxon>Cadophora</taxon>
    </lineage>
</organism>
<gene>
    <name evidence="2" type="ORF">IFR04_000649</name>
</gene>
<evidence type="ECO:0000313" key="3">
    <source>
        <dbReference type="Proteomes" id="UP000664132"/>
    </source>
</evidence>
<evidence type="ECO:0000256" key="1">
    <source>
        <dbReference type="SAM" id="MobiDB-lite"/>
    </source>
</evidence>
<reference evidence="2" key="1">
    <citation type="submission" date="2021-02" db="EMBL/GenBank/DDBJ databases">
        <title>Genome sequence Cadophora malorum strain M34.</title>
        <authorList>
            <person name="Stefanovic E."/>
            <person name="Vu D."/>
            <person name="Scully C."/>
            <person name="Dijksterhuis J."/>
            <person name="Roader J."/>
            <person name="Houbraken J."/>
        </authorList>
    </citation>
    <scope>NUCLEOTIDE SEQUENCE</scope>
    <source>
        <strain evidence="2">M34</strain>
    </source>
</reference>
<accession>A0A8H7WK74</accession>
<feature type="compositionally biased region" description="Polar residues" evidence="1">
    <location>
        <begin position="31"/>
        <end position="46"/>
    </location>
</feature>
<dbReference type="Proteomes" id="UP000664132">
    <property type="component" value="Unassembled WGS sequence"/>
</dbReference>
<proteinExistence type="predicted"/>
<feature type="compositionally biased region" description="Low complexity" evidence="1">
    <location>
        <begin position="742"/>
        <end position="760"/>
    </location>
</feature>
<dbReference type="AlphaFoldDB" id="A0A8H7WK74"/>
<feature type="region of interest" description="Disordered" evidence="1">
    <location>
        <begin position="736"/>
        <end position="774"/>
    </location>
</feature>
<keyword evidence="3" id="KW-1185">Reference proteome</keyword>
<feature type="region of interest" description="Disordered" evidence="1">
    <location>
        <begin position="438"/>
        <end position="461"/>
    </location>
</feature>
<feature type="compositionally biased region" description="Low complexity" evidence="1">
    <location>
        <begin position="9"/>
        <end position="30"/>
    </location>
</feature>
<feature type="region of interest" description="Disordered" evidence="1">
    <location>
        <begin position="1"/>
        <end position="52"/>
    </location>
</feature>
<evidence type="ECO:0000313" key="2">
    <source>
        <dbReference type="EMBL" id="KAG4426183.1"/>
    </source>
</evidence>